<evidence type="ECO:0000256" key="2">
    <source>
        <dbReference type="ARBA" id="ARBA00022741"/>
    </source>
</evidence>
<dbReference type="PANTHER" id="PTHR36766">
    <property type="entry name" value="PLANT BROAD-SPECTRUM MILDEW RESISTANCE PROTEIN RPW8"/>
    <property type="match status" value="1"/>
</dbReference>
<evidence type="ECO:0000256" key="1">
    <source>
        <dbReference type="ARBA" id="ARBA00022737"/>
    </source>
</evidence>
<accession>A0ABR2EBP3</accession>
<dbReference type="Proteomes" id="UP001472677">
    <property type="component" value="Unassembled WGS sequence"/>
</dbReference>
<evidence type="ECO:0000256" key="4">
    <source>
        <dbReference type="ARBA" id="ARBA00022840"/>
    </source>
</evidence>
<organism evidence="7 8">
    <name type="scientific">Hibiscus sabdariffa</name>
    <name type="common">roselle</name>
    <dbReference type="NCBI Taxonomy" id="183260"/>
    <lineage>
        <taxon>Eukaryota</taxon>
        <taxon>Viridiplantae</taxon>
        <taxon>Streptophyta</taxon>
        <taxon>Embryophyta</taxon>
        <taxon>Tracheophyta</taxon>
        <taxon>Spermatophyta</taxon>
        <taxon>Magnoliopsida</taxon>
        <taxon>eudicotyledons</taxon>
        <taxon>Gunneridae</taxon>
        <taxon>Pentapetalae</taxon>
        <taxon>rosids</taxon>
        <taxon>malvids</taxon>
        <taxon>Malvales</taxon>
        <taxon>Malvaceae</taxon>
        <taxon>Malvoideae</taxon>
        <taxon>Hibiscus</taxon>
    </lineage>
</organism>
<dbReference type="InterPro" id="IPR038005">
    <property type="entry name" value="RX-like_CC"/>
</dbReference>
<dbReference type="EMBL" id="JBBPBM010000017">
    <property type="protein sequence ID" value="KAK8556967.1"/>
    <property type="molecule type" value="Genomic_DNA"/>
</dbReference>
<feature type="domain" description="NB-ARC" evidence="5">
    <location>
        <begin position="174"/>
        <end position="345"/>
    </location>
</feature>
<dbReference type="Pfam" id="PF18052">
    <property type="entry name" value="Rx_N"/>
    <property type="match status" value="1"/>
</dbReference>
<reference evidence="7 8" key="1">
    <citation type="journal article" date="2024" name="G3 (Bethesda)">
        <title>Genome assembly of Hibiscus sabdariffa L. provides insights into metabolisms of medicinal natural products.</title>
        <authorList>
            <person name="Kim T."/>
        </authorList>
    </citation>
    <scope>NUCLEOTIDE SEQUENCE [LARGE SCALE GENOMIC DNA]</scope>
    <source>
        <strain evidence="7">TK-2024</strain>
        <tissue evidence="7">Old leaves</tissue>
    </source>
</reference>
<keyword evidence="4" id="KW-0067">ATP-binding</keyword>
<dbReference type="SUPFAM" id="SSF52540">
    <property type="entry name" value="P-loop containing nucleoside triphosphate hydrolases"/>
    <property type="match status" value="1"/>
</dbReference>
<dbReference type="Pfam" id="PF00931">
    <property type="entry name" value="NB-ARC"/>
    <property type="match status" value="1"/>
</dbReference>
<evidence type="ECO:0000313" key="8">
    <source>
        <dbReference type="Proteomes" id="UP001472677"/>
    </source>
</evidence>
<evidence type="ECO:0000259" key="5">
    <source>
        <dbReference type="Pfam" id="PF00931"/>
    </source>
</evidence>
<keyword evidence="1" id="KW-0677">Repeat</keyword>
<comment type="caution">
    <text evidence="7">The sequence shown here is derived from an EMBL/GenBank/DDBJ whole genome shotgun (WGS) entry which is preliminary data.</text>
</comment>
<evidence type="ECO:0000256" key="3">
    <source>
        <dbReference type="ARBA" id="ARBA00022821"/>
    </source>
</evidence>
<dbReference type="InterPro" id="IPR002182">
    <property type="entry name" value="NB-ARC"/>
</dbReference>
<evidence type="ECO:0000313" key="7">
    <source>
        <dbReference type="EMBL" id="KAK8556967.1"/>
    </source>
</evidence>
<gene>
    <name evidence="7" type="ORF">V6N12_003356</name>
</gene>
<dbReference type="Gene3D" id="3.40.50.300">
    <property type="entry name" value="P-loop containing nucleotide triphosphate hydrolases"/>
    <property type="match status" value="1"/>
</dbReference>
<keyword evidence="8" id="KW-1185">Reference proteome</keyword>
<dbReference type="Gene3D" id="1.20.5.4130">
    <property type="match status" value="1"/>
</dbReference>
<dbReference type="PANTHER" id="PTHR36766:SF70">
    <property type="entry name" value="DISEASE RESISTANCE PROTEIN RGA4"/>
    <property type="match status" value="1"/>
</dbReference>
<name>A0ABR2EBP3_9ROSI</name>
<evidence type="ECO:0008006" key="9">
    <source>
        <dbReference type="Google" id="ProtNLM"/>
    </source>
</evidence>
<dbReference type="InterPro" id="IPR027417">
    <property type="entry name" value="P-loop_NTPase"/>
</dbReference>
<keyword evidence="2" id="KW-0547">Nucleotide-binding</keyword>
<dbReference type="InterPro" id="IPR041118">
    <property type="entry name" value="Rx_N"/>
</dbReference>
<dbReference type="PRINTS" id="PR00364">
    <property type="entry name" value="DISEASERSIST"/>
</dbReference>
<sequence length="374" mass="41217">MADAVITAAVKVALSKAINILEGQINLAWDSKDELNRLRSSLALTRAFLQDAEGKQLDEPAKVWLEQLKDVAYEANDVLDELAYEHLRRAMDTRKRTQVRNFFSPSKNPLAIALKMAKKVKNIGQSIKDVNRQATELGLQQRVQVSATVSSGAGGGTHSLVDSSRVVGREADILRVVDLLIGSTGHHSLSIASIVGMAGLGKTTLAKSVCSNDKVRNHFKTILWVCVAEHFDAQKILQEVLESLSGRTCDMKNTNAILKNIQKELEGKTYLLVLDDVWDEDIKNWEDLKGSLLGINESKQSFILVTSRSEKVAIVRETPLGHRHHLKAMVGEECWSIIKERAFGNSSISPELEAIGRDIAHRCGGVPLVATLRE</sequence>
<evidence type="ECO:0000259" key="6">
    <source>
        <dbReference type="Pfam" id="PF18052"/>
    </source>
</evidence>
<dbReference type="CDD" id="cd14798">
    <property type="entry name" value="RX-CC_like"/>
    <property type="match status" value="1"/>
</dbReference>
<feature type="domain" description="Disease resistance N-terminal" evidence="6">
    <location>
        <begin position="9"/>
        <end position="96"/>
    </location>
</feature>
<protein>
    <recommendedName>
        <fullName evidence="9">Disease resistance protein RGA3</fullName>
    </recommendedName>
</protein>
<proteinExistence type="predicted"/>
<keyword evidence="3" id="KW-0611">Plant defense</keyword>